<dbReference type="SMART" id="SM01041">
    <property type="entry name" value="BRO1"/>
    <property type="match status" value="1"/>
</dbReference>
<reference evidence="3" key="1">
    <citation type="submission" date="2018-09" db="EMBL/GenBank/DDBJ databases">
        <title>whole genome sequence of T. equiperdum IVM-t1 strain.</title>
        <authorList>
            <person name="Suganuma K."/>
        </authorList>
    </citation>
    <scope>NUCLEOTIDE SEQUENCE [LARGE SCALE GENOMIC DNA]</scope>
    <source>
        <strain evidence="3">IVM-t1</strain>
    </source>
</reference>
<proteinExistence type="inferred from homology"/>
<evidence type="ECO:0000256" key="1">
    <source>
        <dbReference type="ARBA" id="ARBA00008901"/>
    </source>
</evidence>
<dbReference type="Proteomes" id="UP000266743">
    <property type="component" value="Chromosome 3"/>
</dbReference>
<comment type="caution">
    <text evidence="3">The sequence shown here is derived from an EMBL/GenBank/DDBJ whole genome shotgun (WGS) entry which is preliminary data.</text>
</comment>
<dbReference type="InterPro" id="IPR038499">
    <property type="entry name" value="BRO1_sf"/>
</dbReference>
<dbReference type="EMBL" id="QSBY01000003">
    <property type="protein sequence ID" value="RHW73738.1"/>
    <property type="molecule type" value="Genomic_DNA"/>
</dbReference>
<evidence type="ECO:0000259" key="2">
    <source>
        <dbReference type="SMART" id="SM01041"/>
    </source>
</evidence>
<evidence type="ECO:0000313" key="3">
    <source>
        <dbReference type="EMBL" id="RHW73738.1"/>
    </source>
</evidence>
<accession>A0A3L6LBU7</accession>
<dbReference type="PANTHER" id="PTHR23032:SF13">
    <property type="entry name" value="BRO1 DOMAIN-CONTAINING PROTEIN BROX"/>
    <property type="match status" value="1"/>
</dbReference>
<feature type="domain" description="BRO1" evidence="2">
    <location>
        <begin position="25"/>
        <end position="388"/>
    </location>
</feature>
<name>A0A3L6LBU7_9TRYP</name>
<dbReference type="PANTHER" id="PTHR23032">
    <property type="entry name" value="BRO1 DOMAIN-CONTAINING PROTEIN BROX"/>
    <property type="match status" value="1"/>
</dbReference>
<dbReference type="Pfam" id="PF03097">
    <property type="entry name" value="BRO1"/>
    <property type="match status" value="1"/>
</dbReference>
<gene>
    <name evidence="3" type="ORF">DPX39_030021400</name>
</gene>
<dbReference type="CDD" id="cd09034">
    <property type="entry name" value="BRO1_Alix_like"/>
    <property type="match status" value="1"/>
</dbReference>
<dbReference type="Gene3D" id="1.25.40.280">
    <property type="entry name" value="alix/aip1 like domains"/>
    <property type="match status" value="1"/>
</dbReference>
<organism evidence="3">
    <name type="scientific">Trypanosoma brucei equiperdum</name>
    <dbReference type="NCBI Taxonomy" id="630700"/>
    <lineage>
        <taxon>Eukaryota</taxon>
        <taxon>Discoba</taxon>
        <taxon>Euglenozoa</taxon>
        <taxon>Kinetoplastea</taxon>
        <taxon>Metakinetoplastina</taxon>
        <taxon>Trypanosomatida</taxon>
        <taxon>Trypanosomatidae</taxon>
        <taxon>Trypanosoma</taxon>
    </lineage>
</organism>
<dbReference type="AlphaFoldDB" id="A0A3L6LBU7"/>
<comment type="similarity">
    <text evidence="1">Belongs to the BROX family.</text>
</comment>
<protein>
    <submittedName>
        <fullName evidence="3">BRO1-like domain containing protein</fullName>
    </submittedName>
</protein>
<sequence>MLLRFVTFALKESVGPSEKVDANWKSIPPNVKRSFELRRAECIAKFGWVRDQFKQSNNYATGFWKNFEEREKLINCVVDAVNDYAKELAALLYHYPVLADGYYYCWTPCLSPQETIYFDDFRYDLQNMYFNVGVILVNVSERLVCWQSAHGHASALQKECYHYLLQAAGYFCLVKDISDDMELYVVGDVRLARPGDVSASVLEFCHLVAIGQAQEIGSARSTENGQSEGKMLTVRLLHQTFKIYEEAHKVGLNCVAVDHNIFNEVLTFVKLKVDVFKSLTYSYASSGLFDSNPAGGLWFANQSDLLAANAITEKRTSGLQKKKLPFRGDELVDDCRIFVQRNIERCRKINSLVHRTNATEDSFELPPPTVLAQKKDIRLPAAFPHQTVARPTVKISIGV</sequence>
<dbReference type="InterPro" id="IPR004328">
    <property type="entry name" value="BRO1_dom"/>
</dbReference>
<dbReference type="InterPro" id="IPR038898">
    <property type="entry name" value="BROX"/>
</dbReference>